<dbReference type="AlphaFoldDB" id="A0A2M7TEY8"/>
<accession>A0A2M7TEY8</accession>
<evidence type="ECO:0000313" key="2">
    <source>
        <dbReference type="Proteomes" id="UP000228920"/>
    </source>
</evidence>
<evidence type="ECO:0000313" key="1">
    <source>
        <dbReference type="EMBL" id="PIZ44336.1"/>
    </source>
</evidence>
<proteinExistence type="predicted"/>
<gene>
    <name evidence="1" type="ORF">COY32_06640</name>
</gene>
<dbReference type="EMBL" id="PFNL01000183">
    <property type="protein sequence ID" value="PIZ44336.1"/>
    <property type="molecule type" value="Genomic_DNA"/>
</dbReference>
<protein>
    <submittedName>
        <fullName evidence="1">Uncharacterized protein</fullName>
    </submittedName>
</protein>
<comment type="caution">
    <text evidence="1">The sequence shown here is derived from an EMBL/GenBank/DDBJ whole genome shotgun (WGS) entry which is preliminary data.</text>
</comment>
<dbReference type="Proteomes" id="UP000228920">
    <property type="component" value="Unassembled WGS sequence"/>
</dbReference>
<name>A0A2M7TEY8_UNCKA</name>
<reference evidence="2" key="1">
    <citation type="submission" date="2017-09" db="EMBL/GenBank/DDBJ databases">
        <title>Depth-based differentiation of microbial function through sediment-hosted aquifers and enrichment of novel symbionts in the deep terrestrial subsurface.</title>
        <authorList>
            <person name="Probst A.J."/>
            <person name="Ladd B."/>
            <person name="Jarett J.K."/>
            <person name="Geller-Mcgrath D.E."/>
            <person name="Sieber C.M.K."/>
            <person name="Emerson J.B."/>
            <person name="Anantharaman K."/>
            <person name="Thomas B.C."/>
            <person name="Malmstrom R."/>
            <person name="Stieglmeier M."/>
            <person name="Klingl A."/>
            <person name="Woyke T."/>
            <person name="Ryan C.M."/>
            <person name="Banfield J.F."/>
        </authorList>
    </citation>
    <scope>NUCLEOTIDE SEQUENCE [LARGE SCALE GENOMIC DNA]</scope>
</reference>
<sequence length="67" mass="7656">MGLIWVVGKVCSMVPGEKKSFLLAKTLPHQSVALLITSMSKNDPTRYWQWVRRAQNYTITCFAKPQT</sequence>
<organism evidence="1 2">
    <name type="scientific">candidate division WWE3 bacterium CG_4_10_14_0_2_um_filter_41_14</name>
    <dbReference type="NCBI Taxonomy" id="1975072"/>
    <lineage>
        <taxon>Bacteria</taxon>
        <taxon>Katanobacteria</taxon>
    </lineage>
</organism>